<accession>A0A9P5TSN3</accession>
<name>A0A9P5TSN3_GYMJU</name>
<feature type="signal peptide" evidence="1">
    <location>
        <begin position="1"/>
        <end position="21"/>
    </location>
</feature>
<reference evidence="2" key="1">
    <citation type="submission" date="2020-11" db="EMBL/GenBank/DDBJ databases">
        <authorList>
            <consortium name="DOE Joint Genome Institute"/>
            <person name="Ahrendt S."/>
            <person name="Riley R."/>
            <person name="Andreopoulos W."/>
            <person name="LaButti K."/>
            <person name="Pangilinan J."/>
            <person name="Ruiz-duenas F.J."/>
            <person name="Barrasa J.M."/>
            <person name="Sanchez-Garcia M."/>
            <person name="Camarero S."/>
            <person name="Miyauchi S."/>
            <person name="Serrano A."/>
            <person name="Linde D."/>
            <person name="Babiker R."/>
            <person name="Drula E."/>
            <person name="Ayuso-Fernandez I."/>
            <person name="Pacheco R."/>
            <person name="Padilla G."/>
            <person name="Ferreira P."/>
            <person name="Barriuso J."/>
            <person name="Kellner H."/>
            <person name="Castanera R."/>
            <person name="Alfaro M."/>
            <person name="Ramirez L."/>
            <person name="Pisabarro A.G."/>
            <person name="Kuo A."/>
            <person name="Tritt A."/>
            <person name="Lipzen A."/>
            <person name="He G."/>
            <person name="Yan M."/>
            <person name="Ng V."/>
            <person name="Cullen D."/>
            <person name="Martin F."/>
            <person name="Rosso M.-N."/>
            <person name="Henrissat B."/>
            <person name="Hibbett D."/>
            <person name="Martinez A.T."/>
            <person name="Grigoriev I.V."/>
        </authorList>
    </citation>
    <scope>NUCLEOTIDE SEQUENCE</scope>
    <source>
        <strain evidence="2">AH 44721</strain>
    </source>
</reference>
<sequence>MFTRVTAFFVMALPILATAIALEAHNDCDTGAIQCCASVQTVCEPGRGPCRRRLAWSKH</sequence>
<proteinExistence type="predicted"/>
<gene>
    <name evidence="2" type="ORF">CPB84DRAFT_1762322</name>
</gene>
<comment type="caution">
    <text evidence="2">The sequence shown here is derived from an EMBL/GenBank/DDBJ whole genome shotgun (WGS) entry which is preliminary data.</text>
</comment>
<dbReference type="EMBL" id="JADNYJ010000004">
    <property type="protein sequence ID" value="KAF8911591.1"/>
    <property type="molecule type" value="Genomic_DNA"/>
</dbReference>
<dbReference type="AlphaFoldDB" id="A0A9P5TSN3"/>
<protein>
    <submittedName>
        <fullName evidence="2">Uncharacterized protein</fullName>
    </submittedName>
</protein>
<evidence type="ECO:0000313" key="3">
    <source>
        <dbReference type="Proteomes" id="UP000724874"/>
    </source>
</evidence>
<evidence type="ECO:0000313" key="2">
    <source>
        <dbReference type="EMBL" id="KAF8911591.1"/>
    </source>
</evidence>
<keyword evidence="3" id="KW-1185">Reference proteome</keyword>
<evidence type="ECO:0000256" key="1">
    <source>
        <dbReference type="SAM" id="SignalP"/>
    </source>
</evidence>
<dbReference type="OrthoDB" id="2753034at2759"/>
<keyword evidence="1" id="KW-0732">Signal</keyword>
<organism evidence="2 3">
    <name type="scientific">Gymnopilus junonius</name>
    <name type="common">Spectacular rustgill mushroom</name>
    <name type="synonym">Gymnopilus spectabilis subsp. junonius</name>
    <dbReference type="NCBI Taxonomy" id="109634"/>
    <lineage>
        <taxon>Eukaryota</taxon>
        <taxon>Fungi</taxon>
        <taxon>Dikarya</taxon>
        <taxon>Basidiomycota</taxon>
        <taxon>Agaricomycotina</taxon>
        <taxon>Agaricomycetes</taxon>
        <taxon>Agaricomycetidae</taxon>
        <taxon>Agaricales</taxon>
        <taxon>Agaricineae</taxon>
        <taxon>Hymenogastraceae</taxon>
        <taxon>Gymnopilus</taxon>
    </lineage>
</organism>
<feature type="chain" id="PRO_5040152973" evidence="1">
    <location>
        <begin position="22"/>
        <end position="59"/>
    </location>
</feature>
<dbReference type="Proteomes" id="UP000724874">
    <property type="component" value="Unassembled WGS sequence"/>
</dbReference>